<accession>A0AA36D1Z1</accession>
<comment type="caution">
    <text evidence="3">The sequence shown here is derived from an EMBL/GenBank/DDBJ whole genome shotgun (WGS) entry which is preliminary data.</text>
</comment>
<sequence>MGPSWSVGEKPPPTMAIPPPGLISVLGHHYACHPLTAEFPDLVDGSLAMAEKRLSVLDFKLGNKGFTVGIDVKDSKVTKVYPSSAFLGHLFVNDCLKNVNGKVITNTAEFYQVISANSPGKVLIEYERDEAVKVTVKQVPGGRPGFELHEMELVWYSGGSILGLLVTKDAEGHVVVAMIEDGSVVAKQVEAGDILVKVNDQAVTEKDAARLLIHNGVNKNKKVKLLLERAKKEYPVPNSPCSEMKSNEMKSIKSPDPAGPSKSDTTLKSQMPSAIVVVKSKETASTYTPTTIGVVTSKYTPPAVLPLPPGWKPAAGADPPLPPDVIEVMAANKEFFKIACAEPSMIRTASVPNAPHVVEASLTEKVPEVEIGFDPSPKPLKKTPKRVGS</sequence>
<evidence type="ECO:0000313" key="4">
    <source>
        <dbReference type="Proteomes" id="UP001177023"/>
    </source>
</evidence>
<name>A0AA36D1Z1_9BILA</name>
<dbReference type="AlphaFoldDB" id="A0AA36D1Z1"/>
<dbReference type="Proteomes" id="UP001177023">
    <property type="component" value="Unassembled WGS sequence"/>
</dbReference>
<feature type="non-terminal residue" evidence="3">
    <location>
        <position position="389"/>
    </location>
</feature>
<dbReference type="SUPFAM" id="SSF50156">
    <property type="entry name" value="PDZ domain-like"/>
    <property type="match status" value="2"/>
</dbReference>
<feature type="region of interest" description="Disordered" evidence="1">
    <location>
        <begin position="236"/>
        <end position="269"/>
    </location>
</feature>
<evidence type="ECO:0000259" key="2">
    <source>
        <dbReference type="PROSITE" id="PS50106"/>
    </source>
</evidence>
<dbReference type="PANTHER" id="PTHR31327">
    <property type="entry name" value="SPERM MEIOSIS PDZ DOMAIN CONTAINING PROTEINS-RELATED"/>
    <property type="match status" value="1"/>
</dbReference>
<dbReference type="InterPro" id="IPR036034">
    <property type="entry name" value="PDZ_sf"/>
</dbReference>
<dbReference type="Gene3D" id="2.30.42.10">
    <property type="match status" value="2"/>
</dbReference>
<organism evidence="3 4">
    <name type="scientific">Mesorhabditis spiculigera</name>
    <dbReference type="NCBI Taxonomy" id="96644"/>
    <lineage>
        <taxon>Eukaryota</taxon>
        <taxon>Metazoa</taxon>
        <taxon>Ecdysozoa</taxon>
        <taxon>Nematoda</taxon>
        <taxon>Chromadorea</taxon>
        <taxon>Rhabditida</taxon>
        <taxon>Rhabditina</taxon>
        <taxon>Rhabditomorpha</taxon>
        <taxon>Rhabditoidea</taxon>
        <taxon>Rhabditidae</taxon>
        <taxon>Mesorhabditinae</taxon>
        <taxon>Mesorhabditis</taxon>
    </lineage>
</organism>
<protein>
    <recommendedName>
        <fullName evidence="2">PDZ domain-containing protein</fullName>
    </recommendedName>
</protein>
<feature type="compositionally biased region" description="Basic residues" evidence="1">
    <location>
        <begin position="379"/>
        <end position="389"/>
    </location>
</feature>
<keyword evidence="4" id="KW-1185">Reference proteome</keyword>
<feature type="domain" description="PDZ" evidence="2">
    <location>
        <begin position="150"/>
        <end position="212"/>
    </location>
</feature>
<proteinExistence type="predicted"/>
<dbReference type="InterPro" id="IPR040264">
    <property type="entry name" value="T15H9.4-like"/>
</dbReference>
<dbReference type="PANTHER" id="PTHR31327:SF5">
    <property type="entry name" value="PDZ DOMAIN-CONTAINING PROTEIN"/>
    <property type="match status" value="1"/>
</dbReference>
<dbReference type="EMBL" id="CATQJA010002657">
    <property type="protein sequence ID" value="CAJ0579523.1"/>
    <property type="molecule type" value="Genomic_DNA"/>
</dbReference>
<evidence type="ECO:0000256" key="1">
    <source>
        <dbReference type="SAM" id="MobiDB-lite"/>
    </source>
</evidence>
<dbReference type="InterPro" id="IPR001478">
    <property type="entry name" value="PDZ"/>
</dbReference>
<dbReference type="SMART" id="SM00228">
    <property type="entry name" value="PDZ"/>
    <property type="match status" value="2"/>
</dbReference>
<evidence type="ECO:0000313" key="3">
    <source>
        <dbReference type="EMBL" id="CAJ0579523.1"/>
    </source>
</evidence>
<reference evidence="3" key="1">
    <citation type="submission" date="2023-06" db="EMBL/GenBank/DDBJ databases">
        <authorList>
            <person name="Delattre M."/>
        </authorList>
    </citation>
    <scope>NUCLEOTIDE SEQUENCE</scope>
    <source>
        <strain evidence="3">AF72</strain>
    </source>
</reference>
<feature type="region of interest" description="Disordered" evidence="1">
    <location>
        <begin position="370"/>
        <end position="389"/>
    </location>
</feature>
<gene>
    <name evidence="3" type="ORF">MSPICULIGERA_LOCUS17738</name>
</gene>
<dbReference type="PROSITE" id="PS50106">
    <property type="entry name" value="PDZ"/>
    <property type="match status" value="1"/>
</dbReference>